<evidence type="ECO:0000313" key="3">
    <source>
        <dbReference type="Proteomes" id="UP001234581"/>
    </source>
</evidence>
<dbReference type="RefSeq" id="XP_058344876.1">
    <property type="nucleotide sequence ID" value="XM_058484251.1"/>
</dbReference>
<protein>
    <submittedName>
        <fullName evidence="2">Uncharacterized protein</fullName>
    </submittedName>
</protein>
<dbReference type="GeneID" id="83211602"/>
<evidence type="ECO:0000313" key="2">
    <source>
        <dbReference type="EMBL" id="KAJ8659963.1"/>
    </source>
</evidence>
<gene>
    <name evidence="2" type="ORF">O0I10_004189</name>
</gene>
<feature type="signal peptide" evidence="1">
    <location>
        <begin position="1"/>
        <end position="20"/>
    </location>
</feature>
<proteinExistence type="predicted"/>
<keyword evidence="1" id="KW-0732">Signal</keyword>
<organism evidence="2 3">
    <name type="scientific">Lichtheimia ornata</name>
    <dbReference type="NCBI Taxonomy" id="688661"/>
    <lineage>
        <taxon>Eukaryota</taxon>
        <taxon>Fungi</taxon>
        <taxon>Fungi incertae sedis</taxon>
        <taxon>Mucoromycota</taxon>
        <taxon>Mucoromycotina</taxon>
        <taxon>Mucoromycetes</taxon>
        <taxon>Mucorales</taxon>
        <taxon>Lichtheimiaceae</taxon>
        <taxon>Lichtheimia</taxon>
    </lineage>
</organism>
<sequence length="153" mass="17055">MFFNKLFFAILAIFIGFAAADCDVKHVDTCVYGHGKTAKVGEVVEGEDHVCLSQGAGDYTFLMNLYHDMNFCIFDNACKVLGAAKQPDCGLPYVWMDNYLHYVLTITDAHTGGLYSTTYYSFDYANGKYSINNNHCECVDLDCKCAFPVDGEK</sequence>
<accession>A0AAD7Y0L1</accession>
<comment type="caution">
    <text evidence="2">The sequence shown here is derived from an EMBL/GenBank/DDBJ whole genome shotgun (WGS) entry which is preliminary data.</text>
</comment>
<dbReference type="Proteomes" id="UP001234581">
    <property type="component" value="Unassembled WGS sequence"/>
</dbReference>
<dbReference type="AlphaFoldDB" id="A0AAD7Y0L1"/>
<reference evidence="2 3" key="1">
    <citation type="submission" date="2023-03" db="EMBL/GenBank/DDBJ databases">
        <title>Genome sequence of Lichtheimia ornata CBS 291.66.</title>
        <authorList>
            <person name="Mohabir J.T."/>
            <person name="Shea T.P."/>
            <person name="Kurbessoian T."/>
            <person name="Berby B."/>
            <person name="Fontaine J."/>
            <person name="Livny J."/>
            <person name="Gnirke A."/>
            <person name="Stajich J.E."/>
            <person name="Cuomo C.A."/>
        </authorList>
    </citation>
    <scope>NUCLEOTIDE SEQUENCE [LARGE SCALE GENOMIC DNA]</scope>
    <source>
        <strain evidence="2">CBS 291.66</strain>
    </source>
</reference>
<name>A0AAD7Y0L1_9FUNG</name>
<feature type="chain" id="PRO_5041950773" evidence="1">
    <location>
        <begin position="21"/>
        <end position="153"/>
    </location>
</feature>
<dbReference type="EMBL" id="JARTCD010000015">
    <property type="protein sequence ID" value="KAJ8659963.1"/>
    <property type="molecule type" value="Genomic_DNA"/>
</dbReference>
<evidence type="ECO:0000256" key="1">
    <source>
        <dbReference type="SAM" id="SignalP"/>
    </source>
</evidence>
<keyword evidence="3" id="KW-1185">Reference proteome</keyword>